<keyword evidence="2" id="KW-0804">Transcription</keyword>
<dbReference type="InterPro" id="IPR036529">
    <property type="entry name" value="KIX_dom_sf"/>
</dbReference>
<proteinExistence type="inferred from homology"/>
<evidence type="ECO:0000256" key="2">
    <source>
        <dbReference type="RuleBase" id="RU364148"/>
    </source>
</evidence>
<evidence type="ECO:0000256" key="1">
    <source>
        <dbReference type="ARBA" id="ARBA00023242"/>
    </source>
</evidence>
<dbReference type="GO" id="GO:0006355">
    <property type="term" value="P:regulation of DNA-templated transcription"/>
    <property type="evidence" value="ECO:0007669"/>
    <property type="project" value="InterPro"/>
</dbReference>
<dbReference type="InterPro" id="IPR019087">
    <property type="entry name" value="Med15_N"/>
</dbReference>
<feature type="domain" description="Mediator of RNA polymerase II transcription subunit 15 N-terminal" evidence="3">
    <location>
        <begin position="21"/>
        <end position="51"/>
    </location>
</feature>
<organism evidence="4 5">
    <name type="scientific">Zonotrichia albicollis</name>
    <name type="common">White-throated sparrow</name>
    <name type="synonym">Fringilla albicollis</name>
    <dbReference type="NCBI Taxonomy" id="44394"/>
    <lineage>
        <taxon>Eukaryota</taxon>
        <taxon>Metazoa</taxon>
        <taxon>Chordata</taxon>
        <taxon>Craniata</taxon>
        <taxon>Vertebrata</taxon>
        <taxon>Euteleostomi</taxon>
        <taxon>Archelosauria</taxon>
        <taxon>Archosauria</taxon>
        <taxon>Dinosauria</taxon>
        <taxon>Saurischia</taxon>
        <taxon>Theropoda</taxon>
        <taxon>Coelurosauria</taxon>
        <taxon>Aves</taxon>
        <taxon>Neognathae</taxon>
        <taxon>Neoaves</taxon>
        <taxon>Telluraves</taxon>
        <taxon>Australaves</taxon>
        <taxon>Passeriformes</taxon>
        <taxon>Passerellidae</taxon>
        <taxon>Zonotrichia</taxon>
    </lineage>
</organism>
<dbReference type="Proteomes" id="UP000694413">
    <property type="component" value="Unassembled WGS sequence"/>
</dbReference>
<comment type="function">
    <text evidence="2">Component of the Mediator complex, a coactivator involved in the regulated transcription of nearly all RNA polymerase II-dependent genes. Mediator functions as a bridge to convey information from gene-specific regulatory proteins to the basal RNA polymerase II transcription machinery. Mediator is recruited to promoters by direct interactions with regulatory proteins and serves as a scaffold for the assembly of a functional preinitiation complex with RNA polymerase II and the general transcription factors.</text>
</comment>
<evidence type="ECO:0000259" key="3">
    <source>
        <dbReference type="Pfam" id="PF09606"/>
    </source>
</evidence>
<gene>
    <name evidence="2" type="primary">MED15</name>
</gene>
<dbReference type="Gene3D" id="1.10.246.20">
    <property type="entry name" value="Coactivator CBP, KIX domain"/>
    <property type="match status" value="1"/>
</dbReference>
<dbReference type="Ensembl" id="ENSZALT00000015737.1">
    <property type="protein sequence ID" value="ENSZALP00000011384.1"/>
    <property type="gene ID" value="ENSZALG00000009606.1"/>
</dbReference>
<comment type="subunit">
    <text evidence="2">Component of the Mediator complex.</text>
</comment>
<evidence type="ECO:0000313" key="4">
    <source>
        <dbReference type="Ensembl" id="ENSZALP00000011384.1"/>
    </source>
</evidence>
<reference evidence="4" key="1">
    <citation type="submission" date="2025-08" db="UniProtKB">
        <authorList>
            <consortium name="Ensembl"/>
        </authorList>
    </citation>
    <scope>IDENTIFICATION</scope>
</reference>
<dbReference type="GO" id="GO:0005654">
    <property type="term" value="C:nucleoplasm"/>
    <property type="evidence" value="ECO:0007669"/>
    <property type="project" value="UniProtKB-ARBA"/>
</dbReference>
<sequence length="86" mass="9936">MLPLIVLTHWESLCAFKQHFFDEAMRKAGVAHNKSSKDMESHVFMKAKTRVKLCLLPEVTGCQKKFVTNCRNTEPVHLGIQIYVKF</sequence>
<comment type="similarity">
    <text evidence="2">Belongs to the Mediator complex subunit 15 family.</text>
</comment>
<evidence type="ECO:0000313" key="5">
    <source>
        <dbReference type="Proteomes" id="UP000694413"/>
    </source>
</evidence>
<keyword evidence="5" id="KW-1185">Reference proteome</keyword>
<keyword evidence="2" id="KW-0010">Activator</keyword>
<dbReference type="Pfam" id="PF09606">
    <property type="entry name" value="Med15_N"/>
    <property type="match status" value="1"/>
</dbReference>
<keyword evidence="1 2" id="KW-0539">Nucleus</keyword>
<protein>
    <recommendedName>
        <fullName evidence="2">Mediator of RNA polymerase II transcription subunit 15</fullName>
    </recommendedName>
    <alternativeName>
        <fullName evidence="2">Mediator complex subunit 15</fullName>
    </alternativeName>
</protein>
<dbReference type="AlphaFoldDB" id="A0A8D2MQS6"/>
<comment type="subcellular location">
    <subcellularLocation>
        <location evidence="2">Nucleus</location>
    </subcellularLocation>
</comment>
<name>A0A8D2MQS6_ZONAL</name>
<dbReference type="GO" id="GO:0003712">
    <property type="term" value="F:transcription coregulator activity"/>
    <property type="evidence" value="ECO:0007669"/>
    <property type="project" value="InterPro"/>
</dbReference>
<accession>A0A8D2MQS6</accession>
<keyword evidence="2" id="KW-0805">Transcription regulation</keyword>
<reference evidence="4" key="2">
    <citation type="submission" date="2025-09" db="UniProtKB">
        <authorList>
            <consortium name="Ensembl"/>
        </authorList>
    </citation>
    <scope>IDENTIFICATION</scope>
</reference>